<protein>
    <submittedName>
        <fullName evidence="1">Uncharacterized protein</fullName>
    </submittedName>
</protein>
<dbReference type="AlphaFoldDB" id="A0A0A8Z981"/>
<sequence length="40" mass="4607">MCRTKQTSSVIHNSYSIVAIDYNYLYMESSRELTTDDSSP</sequence>
<reference evidence="1" key="1">
    <citation type="submission" date="2014-09" db="EMBL/GenBank/DDBJ databases">
        <authorList>
            <person name="Magalhaes I.L.F."/>
            <person name="Oliveira U."/>
            <person name="Santos F.R."/>
            <person name="Vidigal T.H.D.A."/>
            <person name="Brescovit A.D."/>
            <person name="Santos A.J."/>
        </authorList>
    </citation>
    <scope>NUCLEOTIDE SEQUENCE</scope>
    <source>
        <tissue evidence="1">Shoot tissue taken approximately 20 cm above the soil surface</tissue>
    </source>
</reference>
<proteinExistence type="predicted"/>
<evidence type="ECO:0000313" key="1">
    <source>
        <dbReference type="EMBL" id="JAD34228.1"/>
    </source>
</evidence>
<organism evidence="1">
    <name type="scientific">Arundo donax</name>
    <name type="common">Giant reed</name>
    <name type="synonym">Donax arundinaceus</name>
    <dbReference type="NCBI Taxonomy" id="35708"/>
    <lineage>
        <taxon>Eukaryota</taxon>
        <taxon>Viridiplantae</taxon>
        <taxon>Streptophyta</taxon>
        <taxon>Embryophyta</taxon>
        <taxon>Tracheophyta</taxon>
        <taxon>Spermatophyta</taxon>
        <taxon>Magnoliopsida</taxon>
        <taxon>Liliopsida</taxon>
        <taxon>Poales</taxon>
        <taxon>Poaceae</taxon>
        <taxon>PACMAD clade</taxon>
        <taxon>Arundinoideae</taxon>
        <taxon>Arundineae</taxon>
        <taxon>Arundo</taxon>
    </lineage>
</organism>
<reference evidence="1" key="2">
    <citation type="journal article" date="2015" name="Data Brief">
        <title>Shoot transcriptome of the giant reed, Arundo donax.</title>
        <authorList>
            <person name="Barrero R.A."/>
            <person name="Guerrero F.D."/>
            <person name="Moolhuijzen P."/>
            <person name="Goolsby J.A."/>
            <person name="Tidwell J."/>
            <person name="Bellgard S.E."/>
            <person name="Bellgard M.I."/>
        </authorList>
    </citation>
    <scope>NUCLEOTIDE SEQUENCE</scope>
    <source>
        <tissue evidence="1">Shoot tissue taken approximately 20 cm above the soil surface</tissue>
    </source>
</reference>
<dbReference type="EMBL" id="GBRH01263667">
    <property type="protein sequence ID" value="JAD34228.1"/>
    <property type="molecule type" value="Transcribed_RNA"/>
</dbReference>
<name>A0A0A8Z981_ARUDO</name>
<accession>A0A0A8Z981</accession>